<organism evidence="7">
    <name type="scientific">Amphimedon queenslandica</name>
    <name type="common">Sponge</name>
    <dbReference type="NCBI Taxonomy" id="400682"/>
    <lineage>
        <taxon>Eukaryota</taxon>
        <taxon>Metazoa</taxon>
        <taxon>Porifera</taxon>
        <taxon>Demospongiae</taxon>
        <taxon>Heteroscleromorpha</taxon>
        <taxon>Haplosclerida</taxon>
        <taxon>Niphatidae</taxon>
        <taxon>Amphimedon</taxon>
    </lineage>
</organism>
<dbReference type="OrthoDB" id="10060245at2759"/>
<keyword evidence="2" id="KW-0479">Metal-binding</keyword>
<proteinExistence type="predicted"/>
<dbReference type="InParanoid" id="A0A1X7U9V2"/>
<evidence type="ECO:0000256" key="1">
    <source>
        <dbReference type="ARBA" id="ARBA00004123"/>
    </source>
</evidence>
<dbReference type="GO" id="GO:0008270">
    <property type="term" value="F:zinc ion binding"/>
    <property type="evidence" value="ECO:0007669"/>
    <property type="project" value="UniProtKB-KW"/>
</dbReference>
<dbReference type="SUPFAM" id="SSF140996">
    <property type="entry name" value="Hermes dimerisation domain"/>
    <property type="match status" value="1"/>
</dbReference>
<dbReference type="PANTHER" id="PTHR46481:SF10">
    <property type="entry name" value="ZINC FINGER BED DOMAIN-CONTAINING PROTEIN 39"/>
    <property type="match status" value="1"/>
</dbReference>
<evidence type="ECO:0000256" key="6">
    <source>
        <dbReference type="SAM" id="SignalP"/>
    </source>
</evidence>
<dbReference type="EnsemblMetazoa" id="Aqu2.1.24438_001">
    <property type="protein sequence ID" value="Aqu2.1.24438_001"/>
    <property type="gene ID" value="Aqu2.1.24438"/>
</dbReference>
<name>A0A1X7U9V2_AMPQE</name>
<keyword evidence="6" id="KW-0732">Signal</keyword>
<evidence type="ECO:0000256" key="2">
    <source>
        <dbReference type="ARBA" id="ARBA00022723"/>
    </source>
</evidence>
<comment type="subcellular location">
    <subcellularLocation>
        <location evidence="1">Nucleus</location>
    </subcellularLocation>
</comment>
<evidence type="ECO:0000256" key="3">
    <source>
        <dbReference type="ARBA" id="ARBA00022771"/>
    </source>
</evidence>
<sequence length="185" mass="20426">MCSLANVLIACLLWQSVNSAATTTTTTTVSAPASTESTARKGSDVWKYFKKVNGEAKANNNTTTKTSATTKKTQGTLSLKSKMCSEAESKVITERIFYMICADLHPVKLVEGRGFNMLMAHLVLGYKIPCRKHFTSLLQMKYSTCKGSLCTKLEEPRSIALTTDIWTSRAVEAYITNLTKHVVER</sequence>
<protein>
    <recommendedName>
        <fullName evidence="8">HAT C-terminal dimerisation domain-containing protein</fullName>
    </recommendedName>
</protein>
<feature type="signal peptide" evidence="6">
    <location>
        <begin position="1"/>
        <end position="19"/>
    </location>
</feature>
<dbReference type="GO" id="GO:0005634">
    <property type="term" value="C:nucleus"/>
    <property type="evidence" value="ECO:0007669"/>
    <property type="project" value="UniProtKB-SubCell"/>
</dbReference>
<keyword evidence="4" id="KW-0862">Zinc</keyword>
<dbReference type="InterPro" id="IPR052035">
    <property type="entry name" value="ZnF_BED_domain_contain"/>
</dbReference>
<evidence type="ECO:0000313" key="7">
    <source>
        <dbReference type="EnsemblMetazoa" id="Aqu2.1.24438_001"/>
    </source>
</evidence>
<reference evidence="7" key="1">
    <citation type="submission" date="2017-05" db="UniProtKB">
        <authorList>
            <consortium name="EnsemblMetazoa"/>
        </authorList>
    </citation>
    <scope>IDENTIFICATION</scope>
</reference>
<evidence type="ECO:0008006" key="8">
    <source>
        <dbReference type="Google" id="ProtNLM"/>
    </source>
</evidence>
<dbReference type="PANTHER" id="PTHR46481">
    <property type="entry name" value="ZINC FINGER BED DOMAIN-CONTAINING PROTEIN 4"/>
    <property type="match status" value="1"/>
</dbReference>
<keyword evidence="5" id="KW-0539">Nucleus</keyword>
<feature type="chain" id="PRO_5010872468" description="HAT C-terminal dimerisation domain-containing protein" evidence="6">
    <location>
        <begin position="20"/>
        <end position="185"/>
    </location>
</feature>
<evidence type="ECO:0000256" key="4">
    <source>
        <dbReference type="ARBA" id="ARBA00022833"/>
    </source>
</evidence>
<dbReference type="AlphaFoldDB" id="A0A1X7U9V2"/>
<evidence type="ECO:0000256" key="5">
    <source>
        <dbReference type="ARBA" id="ARBA00023242"/>
    </source>
</evidence>
<accession>A0A1X7U9V2</accession>
<keyword evidence="3" id="KW-0863">Zinc-finger</keyword>